<reference evidence="9 10" key="1">
    <citation type="submission" date="2019-08" db="EMBL/GenBank/DDBJ databases">
        <title>In-depth cultivation of the pig gut microbiome towards novel bacterial diversity and tailored functional studies.</title>
        <authorList>
            <person name="Wylensek D."/>
            <person name="Hitch T.C.A."/>
            <person name="Clavel T."/>
        </authorList>
    </citation>
    <scope>NUCLEOTIDE SEQUENCE [LARGE SCALE GENOMIC DNA]</scope>
    <source>
        <strain evidence="9 10">MUC/MUC-530-WT-4D</strain>
    </source>
</reference>
<dbReference type="GO" id="GO:0005737">
    <property type="term" value="C:cytoplasm"/>
    <property type="evidence" value="ECO:0007669"/>
    <property type="project" value="UniProtKB-SubCell"/>
</dbReference>
<comment type="similarity">
    <text evidence="5">Belongs to the SarZ family.</text>
</comment>
<sequence>MTLDETLNDLLVRLFKDLLEIEGKALITDEFKDITTNDMHIIEAIGIEEPKKMSEVAKLMSVTMGTLTKAMDALTKKGYVIRERSTEDKRVVRVRLTDKGKSAYYHHESFHRQMIENVKGELTEQETTILIYALAKMVDYFQFIYYDTDEESEYMDWKKIKEENK</sequence>
<keyword evidence="10" id="KW-1185">Reference proteome</keyword>
<dbReference type="Gene3D" id="1.10.10.10">
    <property type="entry name" value="Winged helix-like DNA-binding domain superfamily/Winged helix DNA-binding domain"/>
    <property type="match status" value="1"/>
</dbReference>
<dbReference type="InterPro" id="IPR000835">
    <property type="entry name" value="HTH_MarR-typ"/>
</dbReference>
<evidence type="ECO:0000256" key="3">
    <source>
        <dbReference type="ARBA" id="ARBA00023125"/>
    </source>
</evidence>
<dbReference type="InterPro" id="IPR036390">
    <property type="entry name" value="WH_DNA-bd_sf"/>
</dbReference>
<dbReference type="InterPro" id="IPR036388">
    <property type="entry name" value="WH-like_DNA-bd_sf"/>
</dbReference>
<evidence type="ECO:0000313" key="10">
    <source>
        <dbReference type="Proteomes" id="UP000474024"/>
    </source>
</evidence>
<dbReference type="PRINTS" id="PR00598">
    <property type="entry name" value="HTHMARR"/>
</dbReference>
<dbReference type="PANTHER" id="PTHR42756">
    <property type="entry name" value="TRANSCRIPTIONAL REGULATOR, MARR"/>
    <property type="match status" value="1"/>
</dbReference>
<keyword evidence="3" id="KW-0238">DNA-binding</keyword>
<dbReference type="Pfam" id="PF22381">
    <property type="entry name" value="Staph_reg_Sar_Rot"/>
    <property type="match status" value="1"/>
</dbReference>
<keyword evidence="4" id="KW-0804">Transcription</keyword>
<dbReference type="EMBL" id="VUNI01000027">
    <property type="protein sequence ID" value="MST75829.1"/>
    <property type="molecule type" value="Genomic_DNA"/>
</dbReference>
<comment type="caution">
    <text evidence="9">The sequence shown here is derived from an EMBL/GenBank/DDBJ whole genome shotgun (WGS) entry which is preliminary data.</text>
</comment>
<organism evidence="9 10">
    <name type="scientific">Roseburia porci</name>
    <dbReference type="NCBI Taxonomy" id="2605790"/>
    <lineage>
        <taxon>Bacteria</taxon>
        <taxon>Bacillati</taxon>
        <taxon>Bacillota</taxon>
        <taxon>Clostridia</taxon>
        <taxon>Lachnospirales</taxon>
        <taxon>Lachnospiraceae</taxon>
        <taxon>Roseburia</taxon>
    </lineage>
</organism>
<evidence type="ECO:0000256" key="7">
    <source>
        <dbReference type="ARBA" id="ARBA00047207"/>
    </source>
</evidence>
<evidence type="ECO:0000256" key="4">
    <source>
        <dbReference type="ARBA" id="ARBA00023163"/>
    </source>
</evidence>
<protein>
    <recommendedName>
        <fullName evidence="6">HTH-type transcriptional regulator SarZ</fullName>
    </recommendedName>
    <alternativeName>
        <fullName evidence="7">Staphylococcal accessory regulator Z</fullName>
    </alternativeName>
</protein>
<evidence type="ECO:0000259" key="8">
    <source>
        <dbReference type="PROSITE" id="PS50995"/>
    </source>
</evidence>
<dbReference type="Proteomes" id="UP000474024">
    <property type="component" value="Unassembled WGS sequence"/>
</dbReference>
<evidence type="ECO:0000256" key="5">
    <source>
        <dbReference type="ARBA" id="ARBA00046337"/>
    </source>
</evidence>
<evidence type="ECO:0000256" key="1">
    <source>
        <dbReference type="ARBA" id="ARBA00004496"/>
    </source>
</evidence>
<keyword evidence="2" id="KW-0805">Transcription regulation</keyword>
<accession>A0A6L5YV55</accession>
<dbReference type="RefSeq" id="WP_154430798.1">
    <property type="nucleotide sequence ID" value="NZ_VUNI01000027.1"/>
</dbReference>
<dbReference type="PANTHER" id="PTHR42756:SF1">
    <property type="entry name" value="TRANSCRIPTIONAL REPRESSOR OF EMRAB OPERON"/>
    <property type="match status" value="1"/>
</dbReference>
<dbReference type="AlphaFoldDB" id="A0A6L5YV55"/>
<dbReference type="SUPFAM" id="SSF46785">
    <property type="entry name" value="Winged helix' DNA-binding domain"/>
    <property type="match status" value="1"/>
</dbReference>
<proteinExistence type="inferred from homology"/>
<dbReference type="GO" id="GO:0003700">
    <property type="term" value="F:DNA-binding transcription factor activity"/>
    <property type="evidence" value="ECO:0007669"/>
    <property type="project" value="InterPro"/>
</dbReference>
<gene>
    <name evidence="9" type="ORF">FYJ75_12640</name>
</gene>
<evidence type="ECO:0000256" key="2">
    <source>
        <dbReference type="ARBA" id="ARBA00023015"/>
    </source>
</evidence>
<feature type="domain" description="HTH marR-type" evidence="8">
    <location>
        <begin position="4"/>
        <end position="139"/>
    </location>
</feature>
<comment type="subcellular location">
    <subcellularLocation>
        <location evidence="1">Cytoplasm</location>
    </subcellularLocation>
</comment>
<dbReference type="GO" id="GO:0003677">
    <property type="term" value="F:DNA binding"/>
    <property type="evidence" value="ECO:0007669"/>
    <property type="project" value="UniProtKB-KW"/>
</dbReference>
<evidence type="ECO:0000313" key="9">
    <source>
        <dbReference type="EMBL" id="MST75829.1"/>
    </source>
</evidence>
<evidence type="ECO:0000256" key="6">
    <source>
        <dbReference type="ARBA" id="ARBA00047188"/>
    </source>
</evidence>
<dbReference type="PROSITE" id="PS50995">
    <property type="entry name" value="HTH_MARR_2"/>
    <property type="match status" value="1"/>
</dbReference>
<dbReference type="SMART" id="SM00347">
    <property type="entry name" value="HTH_MARR"/>
    <property type="match status" value="1"/>
</dbReference>
<name>A0A6L5YV55_9FIRM</name>
<dbReference type="InterPro" id="IPR055166">
    <property type="entry name" value="Transc_reg_Sar_Rot_HTH"/>
</dbReference>